<keyword evidence="11" id="KW-1185">Reference proteome</keyword>
<evidence type="ECO:0000313" key="10">
    <source>
        <dbReference type="EMBL" id="RKF17027.1"/>
    </source>
</evidence>
<dbReference type="CDD" id="cd07989">
    <property type="entry name" value="LPLAT_AGPAT-like"/>
    <property type="match status" value="1"/>
</dbReference>
<comment type="subcellular location">
    <subcellularLocation>
        <location evidence="1">Membrane</location>
    </subcellularLocation>
</comment>
<name>A0A3A8AYG9_9RHOB</name>
<dbReference type="PANTHER" id="PTHR23063">
    <property type="entry name" value="PHOSPHOLIPID ACYLTRANSFERASE"/>
    <property type="match status" value="1"/>
</dbReference>
<dbReference type="SMART" id="SM00563">
    <property type="entry name" value="PlsC"/>
    <property type="match status" value="1"/>
</dbReference>
<comment type="caution">
    <text evidence="10">The sequence shown here is derived from an EMBL/GenBank/DDBJ whole genome shotgun (WGS) entry which is preliminary data.</text>
</comment>
<evidence type="ECO:0000259" key="9">
    <source>
        <dbReference type="SMART" id="SM00563"/>
    </source>
</evidence>
<evidence type="ECO:0000256" key="7">
    <source>
        <dbReference type="ARBA" id="ARBA00023315"/>
    </source>
</evidence>
<gene>
    <name evidence="10" type="ORF">D6850_05775</name>
</gene>
<organism evidence="10 11">
    <name type="scientific">Roseovarius spongiae</name>
    <dbReference type="NCBI Taxonomy" id="2320272"/>
    <lineage>
        <taxon>Bacteria</taxon>
        <taxon>Pseudomonadati</taxon>
        <taxon>Pseudomonadota</taxon>
        <taxon>Alphaproteobacteria</taxon>
        <taxon>Rhodobacterales</taxon>
        <taxon>Roseobacteraceae</taxon>
        <taxon>Roseovarius</taxon>
    </lineage>
</organism>
<dbReference type="GO" id="GO:0006629">
    <property type="term" value="P:lipid metabolic process"/>
    <property type="evidence" value="ECO:0007669"/>
    <property type="project" value="UniProtKB-KW"/>
</dbReference>
<feature type="domain" description="Phospholipid/glycerol acyltransferase" evidence="9">
    <location>
        <begin position="90"/>
        <end position="205"/>
    </location>
</feature>
<evidence type="ECO:0000256" key="3">
    <source>
        <dbReference type="ARBA" id="ARBA00022692"/>
    </source>
</evidence>
<protein>
    <submittedName>
        <fullName evidence="10">1-acyl-sn-glycerol-3-phosphate acyltransferase</fullName>
    </submittedName>
</protein>
<dbReference type="PANTHER" id="PTHR23063:SF52">
    <property type="entry name" value="LYSOPHOSPHATIDYLCHOLINE ACYLTRANSFERASE"/>
    <property type="match status" value="1"/>
</dbReference>
<reference evidence="10 11" key="1">
    <citation type="submission" date="2018-09" db="EMBL/GenBank/DDBJ databases">
        <title>Roseovarius spongiae sp. nov., isolated from a marine sponge.</title>
        <authorList>
            <person name="Zhuang L."/>
            <person name="Luo L."/>
        </authorList>
    </citation>
    <scope>NUCLEOTIDE SEQUENCE [LARGE SCALE GENOMIC DNA]</scope>
    <source>
        <strain evidence="10 11">HN-E21</strain>
    </source>
</reference>
<proteinExistence type="predicted"/>
<evidence type="ECO:0000256" key="8">
    <source>
        <dbReference type="SAM" id="Phobius"/>
    </source>
</evidence>
<evidence type="ECO:0000256" key="1">
    <source>
        <dbReference type="ARBA" id="ARBA00004370"/>
    </source>
</evidence>
<accession>A0A3A8AYG9</accession>
<dbReference type="Proteomes" id="UP000281128">
    <property type="component" value="Unassembled WGS sequence"/>
</dbReference>
<evidence type="ECO:0000256" key="5">
    <source>
        <dbReference type="ARBA" id="ARBA00023098"/>
    </source>
</evidence>
<evidence type="ECO:0000256" key="4">
    <source>
        <dbReference type="ARBA" id="ARBA00022989"/>
    </source>
</evidence>
<dbReference type="RefSeq" id="WP_121164625.1">
    <property type="nucleotide sequence ID" value="NZ_RAPE01000001.1"/>
</dbReference>
<dbReference type="SUPFAM" id="SSF69593">
    <property type="entry name" value="Glycerol-3-phosphate (1)-acyltransferase"/>
    <property type="match status" value="1"/>
</dbReference>
<dbReference type="OrthoDB" id="9806880at2"/>
<dbReference type="EMBL" id="RAPE01000001">
    <property type="protein sequence ID" value="RKF17027.1"/>
    <property type="molecule type" value="Genomic_DNA"/>
</dbReference>
<evidence type="ECO:0000313" key="11">
    <source>
        <dbReference type="Proteomes" id="UP000281128"/>
    </source>
</evidence>
<keyword evidence="2 10" id="KW-0808">Transferase</keyword>
<dbReference type="Pfam" id="PF01553">
    <property type="entry name" value="Acyltransferase"/>
    <property type="match status" value="1"/>
</dbReference>
<sequence>MSAGWTGTDDPVAPPITAAGWLRAVLRAALIVPLFLGGLLLLLLIRLVERPLCGLRRPVTPFIVQGVFRGALALLQIRVVTTGAPMTQAGAVVANHASWLDILVLNIRKRVYFVSKAEVARWPLIGFMARAVGTVFISRNPGEARAQTALFEQRLLAGHPLLFFPEGTSSDGLRVLPFKSTLFAAFLTPALREALHVQPVTLRYVAPEGQDARFYGWWGDMDFGPHALMVLAASPQGRVELHYHTPVRVADFADRKALARHVEQVVRSGFAALSAHRGDEAQ</sequence>
<evidence type="ECO:0000256" key="6">
    <source>
        <dbReference type="ARBA" id="ARBA00023136"/>
    </source>
</evidence>
<dbReference type="AlphaFoldDB" id="A0A3A8AYG9"/>
<dbReference type="InterPro" id="IPR002123">
    <property type="entry name" value="Plipid/glycerol_acylTrfase"/>
</dbReference>
<evidence type="ECO:0000256" key="2">
    <source>
        <dbReference type="ARBA" id="ARBA00022679"/>
    </source>
</evidence>
<keyword evidence="4 8" id="KW-1133">Transmembrane helix</keyword>
<keyword evidence="7 10" id="KW-0012">Acyltransferase</keyword>
<dbReference type="GO" id="GO:0016746">
    <property type="term" value="F:acyltransferase activity"/>
    <property type="evidence" value="ECO:0007669"/>
    <property type="project" value="UniProtKB-KW"/>
</dbReference>
<keyword evidence="6 8" id="KW-0472">Membrane</keyword>
<dbReference type="GO" id="GO:0016020">
    <property type="term" value="C:membrane"/>
    <property type="evidence" value="ECO:0007669"/>
    <property type="project" value="UniProtKB-SubCell"/>
</dbReference>
<keyword evidence="5" id="KW-0443">Lipid metabolism</keyword>
<keyword evidence="3 8" id="KW-0812">Transmembrane</keyword>
<feature type="transmembrane region" description="Helical" evidence="8">
    <location>
        <begin position="24"/>
        <end position="48"/>
    </location>
</feature>